<organism evidence="7 8">
    <name type="scientific">Nocardia testacea</name>
    <dbReference type="NCBI Taxonomy" id="248551"/>
    <lineage>
        <taxon>Bacteria</taxon>
        <taxon>Bacillati</taxon>
        <taxon>Actinomycetota</taxon>
        <taxon>Actinomycetes</taxon>
        <taxon>Mycobacteriales</taxon>
        <taxon>Nocardiaceae</taxon>
        <taxon>Nocardia</taxon>
    </lineage>
</organism>
<keyword evidence="1" id="KW-1003">Cell membrane</keyword>
<evidence type="ECO:0000256" key="3">
    <source>
        <dbReference type="ARBA" id="ARBA00022989"/>
    </source>
</evidence>
<comment type="caution">
    <text evidence="7">The sequence shown here is derived from an EMBL/GenBank/DDBJ whole genome shotgun (WGS) entry which is preliminary data.</text>
</comment>
<sequence>MTDRAREPKPALLSRITVNQWLALALTVVAVIFVVENRDHVEIHFLPITVSSPMWVILLVMFLIGLVAGLLIRRRGRR</sequence>
<dbReference type="InterPro" id="IPR010445">
    <property type="entry name" value="LapA_dom"/>
</dbReference>
<evidence type="ECO:0000259" key="6">
    <source>
        <dbReference type="Pfam" id="PF06305"/>
    </source>
</evidence>
<evidence type="ECO:0000313" key="8">
    <source>
        <dbReference type="Proteomes" id="UP001611494"/>
    </source>
</evidence>
<gene>
    <name evidence="7" type="ORF">ACH49Z_01585</name>
</gene>
<feature type="transmembrane region" description="Helical" evidence="5">
    <location>
        <begin position="54"/>
        <end position="72"/>
    </location>
</feature>
<feature type="domain" description="Lipopolysaccharide assembly protein A" evidence="6">
    <location>
        <begin position="36"/>
        <end position="72"/>
    </location>
</feature>
<dbReference type="EMBL" id="JBIRYL010000001">
    <property type="protein sequence ID" value="MFI2228528.1"/>
    <property type="molecule type" value="Genomic_DNA"/>
</dbReference>
<evidence type="ECO:0000256" key="4">
    <source>
        <dbReference type="ARBA" id="ARBA00023136"/>
    </source>
</evidence>
<evidence type="ECO:0000256" key="1">
    <source>
        <dbReference type="ARBA" id="ARBA00022475"/>
    </source>
</evidence>
<keyword evidence="3 5" id="KW-1133">Transmembrane helix</keyword>
<protein>
    <submittedName>
        <fullName evidence="7">LapA family protein</fullName>
    </submittedName>
</protein>
<keyword evidence="8" id="KW-1185">Reference proteome</keyword>
<evidence type="ECO:0000256" key="2">
    <source>
        <dbReference type="ARBA" id="ARBA00022692"/>
    </source>
</evidence>
<reference evidence="7 8" key="1">
    <citation type="submission" date="2024-10" db="EMBL/GenBank/DDBJ databases">
        <title>The Natural Products Discovery Center: Release of the First 8490 Sequenced Strains for Exploring Actinobacteria Biosynthetic Diversity.</title>
        <authorList>
            <person name="Kalkreuter E."/>
            <person name="Kautsar S.A."/>
            <person name="Yang D."/>
            <person name="Bader C.D."/>
            <person name="Teijaro C.N."/>
            <person name="Fluegel L."/>
            <person name="Davis C.M."/>
            <person name="Simpson J.R."/>
            <person name="Lauterbach L."/>
            <person name="Steele A.D."/>
            <person name="Gui C."/>
            <person name="Meng S."/>
            <person name="Li G."/>
            <person name="Viehrig K."/>
            <person name="Ye F."/>
            <person name="Su P."/>
            <person name="Kiefer A.F."/>
            <person name="Nichols A."/>
            <person name="Cepeda A.J."/>
            <person name="Yan W."/>
            <person name="Fan B."/>
            <person name="Jiang Y."/>
            <person name="Adhikari A."/>
            <person name="Zheng C.-J."/>
            <person name="Schuster L."/>
            <person name="Cowan T.M."/>
            <person name="Smanski M.J."/>
            <person name="Chevrette M.G."/>
            <person name="De Carvalho L.P.S."/>
            <person name="Shen B."/>
        </authorList>
    </citation>
    <scope>NUCLEOTIDE SEQUENCE [LARGE SCALE GENOMIC DNA]</scope>
    <source>
        <strain evidence="7 8">NPDC019377</strain>
    </source>
</reference>
<feature type="transmembrane region" description="Helical" evidence="5">
    <location>
        <begin position="12"/>
        <end position="34"/>
    </location>
</feature>
<dbReference type="Pfam" id="PF06305">
    <property type="entry name" value="LapA_dom"/>
    <property type="match status" value="1"/>
</dbReference>
<dbReference type="Proteomes" id="UP001611494">
    <property type="component" value="Unassembled WGS sequence"/>
</dbReference>
<name>A0ABW7VST8_9NOCA</name>
<evidence type="ECO:0000313" key="7">
    <source>
        <dbReference type="EMBL" id="MFI2228528.1"/>
    </source>
</evidence>
<proteinExistence type="predicted"/>
<accession>A0ABW7VST8</accession>
<keyword evidence="2 5" id="KW-0812">Transmembrane</keyword>
<keyword evidence="4 5" id="KW-0472">Membrane</keyword>
<dbReference type="RefSeq" id="WP_357414645.1">
    <property type="nucleotide sequence ID" value="NZ_CP146079.1"/>
</dbReference>
<evidence type="ECO:0000256" key="5">
    <source>
        <dbReference type="SAM" id="Phobius"/>
    </source>
</evidence>